<dbReference type="SMART" id="SM00066">
    <property type="entry name" value="GAL4"/>
    <property type="match status" value="1"/>
</dbReference>
<dbReference type="PROSITE" id="PS50048">
    <property type="entry name" value="ZN2_CY6_FUNGAL_2"/>
    <property type="match status" value="1"/>
</dbReference>
<dbReference type="InterPro" id="IPR001138">
    <property type="entry name" value="Zn2Cys6_DnaBD"/>
</dbReference>
<keyword evidence="5" id="KW-0238">DNA-binding</keyword>
<keyword evidence="11" id="KW-1185">Reference proteome</keyword>
<dbReference type="Proteomes" id="UP000772434">
    <property type="component" value="Unassembled WGS sequence"/>
</dbReference>
<dbReference type="CDD" id="cd12148">
    <property type="entry name" value="fungal_TF_MHR"/>
    <property type="match status" value="1"/>
</dbReference>
<dbReference type="SMART" id="SM00906">
    <property type="entry name" value="Fungal_trans"/>
    <property type="match status" value="1"/>
</dbReference>
<dbReference type="GO" id="GO:0006351">
    <property type="term" value="P:DNA-templated transcription"/>
    <property type="evidence" value="ECO:0007669"/>
    <property type="project" value="InterPro"/>
</dbReference>
<keyword evidence="2" id="KW-0479">Metal-binding</keyword>
<proteinExistence type="predicted"/>
<keyword evidence="7" id="KW-0539">Nucleus</keyword>
<dbReference type="PANTHER" id="PTHR31313">
    <property type="entry name" value="TY1 ENHANCER ACTIVATOR"/>
    <property type="match status" value="1"/>
</dbReference>
<dbReference type="Pfam" id="PF00172">
    <property type="entry name" value="Zn_clus"/>
    <property type="match status" value="1"/>
</dbReference>
<dbReference type="GO" id="GO:0005634">
    <property type="term" value="C:nucleus"/>
    <property type="evidence" value="ECO:0007669"/>
    <property type="project" value="UniProtKB-SubCell"/>
</dbReference>
<reference evidence="10" key="1">
    <citation type="submission" date="2020-11" db="EMBL/GenBank/DDBJ databases">
        <authorList>
            <consortium name="DOE Joint Genome Institute"/>
            <person name="Ahrendt S."/>
            <person name="Riley R."/>
            <person name="Andreopoulos W."/>
            <person name="Labutti K."/>
            <person name="Pangilinan J."/>
            <person name="Ruiz-Duenas F.J."/>
            <person name="Barrasa J.M."/>
            <person name="Sanchez-Garcia M."/>
            <person name="Camarero S."/>
            <person name="Miyauchi S."/>
            <person name="Serrano A."/>
            <person name="Linde D."/>
            <person name="Babiker R."/>
            <person name="Drula E."/>
            <person name="Ayuso-Fernandez I."/>
            <person name="Pacheco R."/>
            <person name="Padilla G."/>
            <person name="Ferreira P."/>
            <person name="Barriuso J."/>
            <person name="Kellner H."/>
            <person name="Castanera R."/>
            <person name="Alfaro M."/>
            <person name="Ramirez L."/>
            <person name="Pisabarro A.G."/>
            <person name="Kuo A."/>
            <person name="Tritt A."/>
            <person name="Lipzen A."/>
            <person name="He G."/>
            <person name="Yan M."/>
            <person name="Ng V."/>
            <person name="Cullen D."/>
            <person name="Martin F."/>
            <person name="Rosso M.-N."/>
            <person name="Henrissat B."/>
            <person name="Hibbett D."/>
            <person name="Martinez A.T."/>
            <person name="Grigoriev I.V."/>
        </authorList>
    </citation>
    <scope>NUCLEOTIDE SEQUENCE</scope>
    <source>
        <strain evidence="10">AH 40177</strain>
    </source>
</reference>
<dbReference type="SUPFAM" id="SSF57701">
    <property type="entry name" value="Zn2/Cys6 DNA-binding domain"/>
    <property type="match status" value="1"/>
</dbReference>
<dbReference type="GO" id="GO:0000981">
    <property type="term" value="F:DNA-binding transcription factor activity, RNA polymerase II-specific"/>
    <property type="evidence" value="ECO:0007669"/>
    <property type="project" value="InterPro"/>
</dbReference>
<dbReference type="GO" id="GO:0008270">
    <property type="term" value="F:zinc ion binding"/>
    <property type="evidence" value="ECO:0007669"/>
    <property type="project" value="InterPro"/>
</dbReference>
<feature type="compositionally biased region" description="Low complexity" evidence="8">
    <location>
        <begin position="297"/>
        <end position="325"/>
    </location>
</feature>
<name>A0A9P5UFI2_9AGAR</name>
<evidence type="ECO:0000256" key="8">
    <source>
        <dbReference type="SAM" id="MobiDB-lite"/>
    </source>
</evidence>
<feature type="region of interest" description="Disordered" evidence="8">
    <location>
        <begin position="230"/>
        <end position="349"/>
    </location>
</feature>
<dbReference type="InterPro" id="IPR036864">
    <property type="entry name" value="Zn2-C6_fun-type_DNA-bd_sf"/>
</dbReference>
<dbReference type="GO" id="GO:0003677">
    <property type="term" value="F:DNA binding"/>
    <property type="evidence" value="ECO:0007669"/>
    <property type="project" value="UniProtKB-KW"/>
</dbReference>
<feature type="region of interest" description="Disordered" evidence="8">
    <location>
        <begin position="1"/>
        <end position="23"/>
    </location>
</feature>
<evidence type="ECO:0000313" key="11">
    <source>
        <dbReference type="Proteomes" id="UP000772434"/>
    </source>
</evidence>
<dbReference type="AlphaFoldDB" id="A0A9P5UFI2"/>
<dbReference type="EMBL" id="JADNRY010000001">
    <property type="protein sequence ID" value="KAF9078330.1"/>
    <property type="molecule type" value="Genomic_DNA"/>
</dbReference>
<feature type="domain" description="Zn(2)-C6 fungal-type" evidence="9">
    <location>
        <begin position="76"/>
        <end position="108"/>
    </location>
</feature>
<keyword evidence="4" id="KW-0805">Transcription regulation</keyword>
<dbReference type="Pfam" id="PF04082">
    <property type="entry name" value="Fungal_trans"/>
    <property type="match status" value="1"/>
</dbReference>
<dbReference type="PANTHER" id="PTHR31313:SF78">
    <property type="entry name" value="TRANSCRIPTION FACTOR DOMAIN-CONTAINING PROTEIN"/>
    <property type="match status" value="1"/>
</dbReference>
<evidence type="ECO:0000256" key="3">
    <source>
        <dbReference type="ARBA" id="ARBA00022833"/>
    </source>
</evidence>
<gene>
    <name evidence="10" type="ORF">BDP27DRAFT_1280827</name>
</gene>
<dbReference type="CDD" id="cd00067">
    <property type="entry name" value="GAL4"/>
    <property type="match status" value="1"/>
</dbReference>
<comment type="subcellular location">
    <subcellularLocation>
        <location evidence="1">Nucleus</location>
    </subcellularLocation>
</comment>
<evidence type="ECO:0000256" key="1">
    <source>
        <dbReference type="ARBA" id="ARBA00004123"/>
    </source>
</evidence>
<dbReference type="OrthoDB" id="2123952at2759"/>
<evidence type="ECO:0000313" key="10">
    <source>
        <dbReference type="EMBL" id="KAF9078330.1"/>
    </source>
</evidence>
<feature type="compositionally biased region" description="Polar residues" evidence="8">
    <location>
        <begin position="339"/>
        <end position="348"/>
    </location>
</feature>
<protein>
    <submittedName>
        <fullName evidence="10">Fungal-specific transcription factor domain-containing protein</fullName>
    </submittedName>
</protein>
<sequence>MIYTDQHWPEASSSHHRPNANDGSFTNNIGLQYAMSFSDDYDDISEVTDGLTGLGRTNESGSSAGDKAVKRRSSKACDQCRKSKCRCERSSPNEPCRNCVMLGTPCTFLGPSRKRGPPKGYIDAIEARLHQAEALVGIMLALAPTDSRAETLLSDIAQDPLAKEIIKRINNSPYGVKGRGESEGDRPKTRQSPVVFDDNTKQIKAESASNHPSNEWQDRVTAMLRTASRERFTDAPSQSQAPPLSAYSDTPGTVDRSLSPGRRQRRKVADMPGEGSSHNRLMSTSAPATVVSTPVFPSSRYGVSSSGSSRASSPRSLRPLAPTSPASNPNDRQVGMYTSGLSDGNVSGSDEDEFAGAMGQLSLNEDKQVRYHGKASGLHLLGAKERVDSRNEGGIWRFPKARVWPPLPLKAPIMLKEQEGEQLPPAEIQEHLLTVYFKHVHPFLPVVHKRAFYQALQADLSPENSPVSTSTPESERTSNLHKHRRVPPMLLFAMFAIASRYSNHPSNVPRPSSSSTMWGAGDIYLERAQNILDRSYVRSCPSTCQALLLLGYREVGIGAMASAWTYVGMAIRMAQDLGMYRSADGWARAELGGRIFGATELQERRRIWYACVLMDKYISAYIGRPLMISERDFDTPLPDDKESEDGGLSTDHVIPCFNAAAVLSGILSMIIQAIYAVRPVSSSRHEEAIFLEGILDKWYYGLPVHLQHDTQSFKTQTPPAHVLTLHMQYWCTVLLLHRPFIRHGPHTDEKLHHTSEISLSEKSYELCASAANHITSTVSLYLEKYTLERCPAFLCYYVFSASIMHIISISAFPGDPQARIALQKCFDALSAMQVVWPSSTRALELLQGSKIDITAASPLYSPQRRKRSWEHTIGPNVQVQDDYTQAPLRLETYGLNQYQNHSTYPSPTMDVGPVGGFQKWPEYHFDSTQITTYPLSTSVLPQTFGTELIEDRQSSMGYRSMSSAPNNINNSRNPNPQYWNDFSVFPQLQNYNNVPPHGINAHSMFLSKPYNNAYNNEDVRQ</sequence>
<accession>A0A9P5UFI2</accession>
<comment type="caution">
    <text evidence="10">The sequence shown here is derived from an EMBL/GenBank/DDBJ whole genome shotgun (WGS) entry which is preliminary data.</text>
</comment>
<evidence type="ECO:0000256" key="6">
    <source>
        <dbReference type="ARBA" id="ARBA00023163"/>
    </source>
</evidence>
<dbReference type="Gene3D" id="4.10.240.10">
    <property type="entry name" value="Zn(2)-C6 fungal-type DNA-binding domain"/>
    <property type="match status" value="1"/>
</dbReference>
<feature type="region of interest" description="Disordered" evidence="8">
    <location>
        <begin position="172"/>
        <end position="217"/>
    </location>
</feature>
<evidence type="ECO:0000256" key="2">
    <source>
        <dbReference type="ARBA" id="ARBA00022723"/>
    </source>
</evidence>
<evidence type="ECO:0000256" key="4">
    <source>
        <dbReference type="ARBA" id="ARBA00023015"/>
    </source>
</evidence>
<evidence type="ECO:0000259" key="9">
    <source>
        <dbReference type="PROSITE" id="PS50048"/>
    </source>
</evidence>
<keyword evidence="6" id="KW-0804">Transcription</keyword>
<dbReference type="InterPro" id="IPR007219">
    <property type="entry name" value="XnlR_reg_dom"/>
</dbReference>
<evidence type="ECO:0000256" key="7">
    <source>
        <dbReference type="ARBA" id="ARBA00023242"/>
    </source>
</evidence>
<feature type="compositionally biased region" description="Polar residues" evidence="8">
    <location>
        <begin position="235"/>
        <end position="251"/>
    </location>
</feature>
<evidence type="ECO:0000256" key="5">
    <source>
        <dbReference type="ARBA" id="ARBA00023125"/>
    </source>
</evidence>
<dbReference type="InterPro" id="IPR051615">
    <property type="entry name" value="Transcr_Regulatory_Elem"/>
</dbReference>
<organism evidence="10 11">
    <name type="scientific">Rhodocollybia butyracea</name>
    <dbReference type="NCBI Taxonomy" id="206335"/>
    <lineage>
        <taxon>Eukaryota</taxon>
        <taxon>Fungi</taxon>
        <taxon>Dikarya</taxon>
        <taxon>Basidiomycota</taxon>
        <taxon>Agaricomycotina</taxon>
        <taxon>Agaricomycetes</taxon>
        <taxon>Agaricomycetidae</taxon>
        <taxon>Agaricales</taxon>
        <taxon>Marasmiineae</taxon>
        <taxon>Omphalotaceae</taxon>
        <taxon>Rhodocollybia</taxon>
    </lineage>
</organism>
<dbReference type="PROSITE" id="PS00463">
    <property type="entry name" value="ZN2_CY6_FUNGAL_1"/>
    <property type="match status" value="1"/>
</dbReference>
<keyword evidence="3" id="KW-0862">Zinc</keyword>
<feature type="compositionally biased region" description="Polar residues" evidence="8">
    <location>
        <begin position="276"/>
        <end position="296"/>
    </location>
</feature>
<feature type="compositionally biased region" description="Basic and acidic residues" evidence="8">
    <location>
        <begin position="178"/>
        <end position="188"/>
    </location>
</feature>